<accession>A0A6A5R5V1</accession>
<dbReference type="RefSeq" id="XP_033443774.1">
    <property type="nucleotide sequence ID" value="XM_033594184.1"/>
</dbReference>
<keyword evidence="2" id="KW-1185">Reference proteome</keyword>
<dbReference type="EMBL" id="ML979004">
    <property type="protein sequence ID" value="KAF1923521.1"/>
    <property type="molecule type" value="Genomic_DNA"/>
</dbReference>
<dbReference type="GeneID" id="54351852"/>
<reference evidence="1" key="1">
    <citation type="journal article" date="2020" name="Stud. Mycol.">
        <title>101 Dothideomycetes genomes: a test case for predicting lifestyles and emergence of pathogens.</title>
        <authorList>
            <person name="Haridas S."/>
            <person name="Albert R."/>
            <person name="Binder M."/>
            <person name="Bloem J."/>
            <person name="Labutti K."/>
            <person name="Salamov A."/>
            <person name="Andreopoulos B."/>
            <person name="Baker S."/>
            <person name="Barry K."/>
            <person name="Bills G."/>
            <person name="Bluhm B."/>
            <person name="Cannon C."/>
            <person name="Castanera R."/>
            <person name="Culley D."/>
            <person name="Daum C."/>
            <person name="Ezra D."/>
            <person name="Gonzalez J."/>
            <person name="Henrissat B."/>
            <person name="Kuo A."/>
            <person name="Liang C."/>
            <person name="Lipzen A."/>
            <person name="Lutzoni F."/>
            <person name="Magnuson J."/>
            <person name="Mondo S."/>
            <person name="Nolan M."/>
            <person name="Ohm R."/>
            <person name="Pangilinan J."/>
            <person name="Park H.-J."/>
            <person name="Ramirez L."/>
            <person name="Alfaro M."/>
            <person name="Sun H."/>
            <person name="Tritt A."/>
            <person name="Yoshinaga Y."/>
            <person name="Zwiers L.-H."/>
            <person name="Turgeon B."/>
            <person name="Goodwin S."/>
            <person name="Spatafora J."/>
            <person name="Crous P."/>
            <person name="Grigoriev I."/>
        </authorList>
    </citation>
    <scope>NUCLEOTIDE SEQUENCE</scope>
    <source>
        <strain evidence="1">CBS 183.55</strain>
    </source>
</reference>
<evidence type="ECO:0000313" key="1">
    <source>
        <dbReference type="EMBL" id="KAF1923521.1"/>
    </source>
</evidence>
<dbReference type="AlphaFoldDB" id="A0A6A5R5V1"/>
<gene>
    <name evidence="1" type="ORF">M421DRAFT_425745</name>
</gene>
<sequence length="174" mass="19760">MLSASFRFCLALRLHWHWLGQPGVQKCIYTLRSSIFIIQQATVFPELPTRVFDEVALSSMDCFCYTASLIPIPASKRHVQGNLDAVVPEHLPSERTMMFLCTSPTISRGYGKRRIVEEALHRRLQLRKCQAFVCGHHSDELQTRFANLENSNRIAQDEACAGFANEEFAGVNDE</sequence>
<evidence type="ECO:0000313" key="2">
    <source>
        <dbReference type="Proteomes" id="UP000800082"/>
    </source>
</evidence>
<proteinExistence type="predicted"/>
<organism evidence="1 2">
    <name type="scientific">Didymella exigua CBS 183.55</name>
    <dbReference type="NCBI Taxonomy" id="1150837"/>
    <lineage>
        <taxon>Eukaryota</taxon>
        <taxon>Fungi</taxon>
        <taxon>Dikarya</taxon>
        <taxon>Ascomycota</taxon>
        <taxon>Pezizomycotina</taxon>
        <taxon>Dothideomycetes</taxon>
        <taxon>Pleosporomycetidae</taxon>
        <taxon>Pleosporales</taxon>
        <taxon>Pleosporineae</taxon>
        <taxon>Didymellaceae</taxon>
        <taxon>Didymella</taxon>
    </lineage>
</organism>
<name>A0A6A5R5V1_9PLEO</name>
<protein>
    <submittedName>
        <fullName evidence="1">Uncharacterized protein</fullName>
    </submittedName>
</protein>
<dbReference type="Proteomes" id="UP000800082">
    <property type="component" value="Unassembled WGS sequence"/>
</dbReference>